<proteinExistence type="predicted"/>
<dbReference type="Pfam" id="PF00501">
    <property type="entry name" value="AMP-binding"/>
    <property type="match status" value="1"/>
</dbReference>
<dbReference type="PANTHER" id="PTHR45527">
    <property type="entry name" value="NONRIBOSOMAL PEPTIDE SYNTHETASE"/>
    <property type="match status" value="1"/>
</dbReference>
<reference evidence="2" key="1">
    <citation type="submission" date="2022-12" db="EMBL/GenBank/DDBJ databases">
        <authorList>
            <person name="Petersen C."/>
        </authorList>
    </citation>
    <scope>NUCLEOTIDE SEQUENCE</scope>
    <source>
        <strain evidence="2">IBT 29495</strain>
    </source>
</reference>
<evidence type="ECO:0000259" key="1">
    <source>
        <dbReference type="Pfam" id="PF00501"/>
    </source>
</evidence>
<dbReference type="Proteomes" id="UP001149954">
    <property type="component" value="Unassembled WGS sequence"/>
</dbReference>
<dbReference type="OrthoDB" id="4511082at2759"/>
<organism evidence="2 3">
    <name type="scientific">Penicillium fimorum</name>
    <dbReference type="NCBI Taxonomy" id="1882269"/>
    <lineage>
        <taxon>Eukaryota</taxon>
        <taxon>Fungi</taxon>
        <taxon>Dikarya</taxon>
        <taxon>Ascomycota</taxon>
        <taxon>Pezizomycotina</taxon>
        <taxon>Eurotiomycetes</taxon>
        <taxon>Eurotiomycetidae</taxon>
        <taxon>Eurotiales</taxon>
        <taxon>Aspergillaceae</taxon>
        <taxon>Penicillium</taxon>
    </lineage>
</organism>
<reference evidence="2" key="2">
    <citation type="journal article" date="2023" name="IMA Fungus">
        <title>Comparative genomic study of the Penicillium genus elucidates a diverse pangenome and 15 lateral gene transfer events.</title>
        <authorList>
            <person name="Petersen C."/>
            <person name="Sorensen T."/>
            <person name="Nielsen M.R."/>
            <person name="Sondergaard T.E."/>
            <person name="Sorensen J.L."/>
            <person name="Fitzpatrick D.A."/>
            <person name="Frisvad J.C."/>
            <person name="Nielsen K.L."/>
        </authorList>
    </citation>
    <scope>NUCLEOTIDE SEQUENCE</scope>
    <source>
        <strain evidence="2">IBT 29495</strain>
    </source>
</reference>
<feature type="domain" description="AMP-dependent synthetase/ligase" evidence="1">
    <location>
        <begin position="74"/>
        <end position="176"/>
    </location>
</feature>
<evidence type="ECO:0000313" key="2">
    <source>
        <dbReference type="EMBL" id="KAJ5493677.1"/>
    </source>
</evidence>
<dbReference type="GO" id="GO:0031177">
    <property type="term" value="F:phosphopantetheine binding"/>
    <property type="evidence" value="ECO:0007669"/>
    <property type="project" value="TreeGrafter"/>
</dbReference>
<dbReference type="EMBL" id="JAPWDS010000006">
    <property type="protein sequence ID" value="KAJ5493677.1"/>
    <property type="molecule type" value="Genomic_DNA"/>
</dbReference>
<dbReference type="GO" id="GO:0044550">
    <property type="term" value="P:secondary metabolite biosynthetic process"/>
    <property type="evidence" value="ECO:0007669"/>
    <property type="project" value="TreeGrafter"/>
</dbReference>
<dbReference type="PANTHER" id="PTHR45527:SF1">
    <property type="entry name" value="FATTY ACID SYNTHASE"/>
    <property type="match status" value="1"/>
</dbReference>
<keyword evidence="3" id="KW-1185">Reference proteome</keyword>
<dbReference type="GO" id="GO:0005737">
    <property type="term" value="C:cytoplasm"/>
    <property type="evidence" value="ECO:0007669"/>
    <property type="project" value="TreeGrafter"/>
</dbReference>
<protein>
    <recommendedName>
        <fullName evidence="1">AMP-dependent synthetase/ligase domain-containing protein</fullName>
    </recommendedName>
</protein>
<sequence length="208" mass="22522">MSHVLSFPEVIPLGTKASFDDTISVIEEFDPTGPSHVLPQLSPEDAGTIREWNKTIPAKINQCVHDLIHSRSLSQPEAVAVCAGNGQLTYRELDVMSSALAARLATYDMGPNQIVPLIFEKSMWTAIALLGVMKAGGAFLLVDIAHPIARLKEILNITAAKLVIASETQAELARQLDLEVVYVGVNLNTPNKTESCPPSCLPVCFSRF</sequence>
<dbReference type="InterPro" id="IPR000873">
    <property type="entry name" value="AMP-dep_synth/lig_dom"/>
</dbReference>
<name>A0A9W9XIM2_9EURO</name>
<evidence type="ECO:0000313" key="3">
    <source>
        <dbReference type="Proteomes" id="UP001149954"/>
    </source>
</evidence>
<accession>A0A9W9XIM2</accession>
<dbReference type="GO" id="GO:0043041">
    <property type="term" value="P:amino acid activation for nonribosomal peptide biosynthetic process"/>
    <property type="evidence" value="ECO:0007669"/>
    <property type="project" value="TreeGrafter"/>
</dbReference>
<comment type="caution">
    <text evidence="2">The sequence shown here is derived from an EMBL/GenBank/DDBJ whole genome shotgun (WGS) entry which is preliminary data.</text>
</comment>
<dbReference type="SUPFAM" id="SSF56801">
    <property type="entry name" value="Acetyl-CoA synthetase-like"/>
    <property type="match status" value="1"/>
</dbReference>
<dbReference type="Gene3D" id="3.40.50.980">
    <property type="match status" value="2"/>
</dbReference>
<gene>
    <name evidence="2" type="ORF">N7463_009764</name>
</gene>
<dbReference type="AlphaFoldDB" id="A0A9W9XIM2"/>